<evidence type="ECO:0000259" key="1">
    <source>
        <dbReference type="PROSITE" id="PS51186"/>
    </source>
</evidence>
<dbReference type="OrthoDB" id="6407141at2759"/>
<dbReference type="InterPro" id="IPR000182">
    <property type="entry name" value="GNAT_dom"/>
</dbReference>
<feature type="domain" description="N-acetyltransferase" evidence="1">
    <location>
        <begin position="3"/>
        <end position="137"/>
    </location>
</feature>
<dbReference type="InterPro" id="IPR041496">
    <property type="entry name" value="YitH/HolE_GNAT"/>
</dbReference>
<dbReference type="EMBL" id="BGPR01000254">
    <property type="protein sequence ID" value="GBM08270.1"/>
    <property type="molecule type" value="Genomic_DNA"/>
</dbReference>
<dbReference type="PANTHER" id="PTHR47237:SF1">
    <property type="entry name" value="SLL0310 PROTEIN"/>
    <property type="match status" value="1"/>
</dbReference>
<dbReference type="AlphaFoldDB" id="A0A4Y2CV12"/>
<dbReference type="CDD" id="cd04301">
    <property type="entry name" value="NAT_SF"/>
    <property type="match status" value="1"/>
</dbReference>
<dbReference type="InterPro" id="IPR016181">
    <property type="entry name" value="Acyl_CoA_acyltransferase"/>
</dbReference>
<dbReference type="Gene3D" id="3.40.630.30">
    <property type="match status" value="1"/>
</dbReference>
<dbReference type="Proteomes" id="UP000499080">
    <property type="component" value="Unassembled WGS sequence"/>
</dbReference>
<organism evidence="2 3">
    <name type="scientific">Araneus ventricosus</name>
    <name type="common">Orbweaver spider</name>
    <name type="synonym">Epeira ventricosa</name>
    <dbReference type="NCBI Taxonomy" id="182803"/>
    <lineage>
        <taxon>Eukaryota</taxon>
        <taxon>Metazoa</taxon>
        <taxon>Ecdysozoa</taxon>
        <taxon>Arthropoda</taxon>
        <taxon>Chelicerata</taxon>
        <taxon>Arachnida</taxon>
        <taxon>Araneae</taxon>
        <taxon>Araneomorphae</taxon>
        <taxon>Entelegynae</taxon>
        <taxon>Araneoidea</taxon>
        <taxon>Araneidae</taxon>
        <taxon>Araneus</taxon>
    </lineage>
</organism>
<name>A0A4Y2CV12_ARAVE</name>
<evidence type="ECO:0000313" key="3">
    <source>
        <dbReference type="Proteomes" id="UP000499080"/>
    </source>
</evidence>
<dbReference type="PANTHER" id="PTHR47237">
    <property type="entry name" value="SLL0310 PROTEIN"/>
    <property type="match status" value="1"/>
</dbReference>
<evidence type="ECO:0000313" key="2">
    <source>
        <dbReference type="EMBL" id="GBM08270.1"/>
    </source>
</evidence>
<dbReference type="InterPro" id="IPR052729">
    <property type="entry name" value="Acyl/Acetyltrans_Enzymes"/>
</dbReference>
<protein>
    <recommendedName>
        <fullName evidence="1">N-acetyltransferase domain-containing protein</fullName>
    </recommendedName>
</protein>
<dbReference type="GO" id="GO:0016747">
    <property type="term" value="F:acyltransferase activity, transferring groups other than amino-acyl groups"/>
    <property type="evidence" value="ECO:0007669"/>
    <property type="project" value="InterPro"/>
</dbReference>
<dbReference type="Gene3D" id="3.40.630.90">
    <property type="match status" value="1"/>
</dbReference>
<reference evidence="2 3" key="1">
    <citation type="journal article" date="2019" name="Sci. Rep.">
        <title>Orb-weaving spider Araneus ventricosus genome elucidates the spidroin gene catalogue.</title>
        <authorList>
            <person name="Kono N."/>
            <person name="Nakamura H."/>
            <person name="Ohtoshi R."/>
            <person name="Moran D.A.P."/>
            <person name="Shinohara A."/>
            <person name="Yoshida Y."/>
            <person name="Fujiwara M."/>
            <person name="Mori M."/>
            <person name="Tomita M."/>
            <person name="Arakawa K."/>
        </authorList>
    </citation>
    <scope>NUCLEOTIDE SEQUENCE [LARGE SCALE GENOMIC DNA]</scope>
</reference>
<proteinExistence type="predicted"/>
<gene>
    <name evidence="2" type="ORF">AVEN_82949_1</name>
</gene>
<accession>A0A4Y2CV12</accession>
<dbReference type="SUPFAM" id="SSF55729">
    <property type="entry name" value="Acyl-CoA N-acyltransferases (Nat)"/>
    <property type="match status" value="1"/>
</dbReference>
<dbReference type="Pfam" id="PF18014">
    <property type="entry name" value="Acetyltransf_18"/>
    <property type="match status" value="1"/>
</dbReference>
<keyword evidence="3" id="KW-1185">Reference proteome</keyword>
<dbReference type="PROSITE" id="PS51186">
    <property type="entry name" value="GNAT"/>
    <property type="match status" value="1"/>
</dbReference>
<comment type="caution">
    <text evidence="2">The sequence shown here is derived from an EMBL/GenBank/DDBJ whole genome shotgun (WGS) entry which is preliminary data.</text>
</comment>
<dbReference type="Pfam" id="PF00583">
    <property type="entry name" value="Acetyltransf_1"/>
    <property type="match status" value="1"/>
</dbReference>
<sequence>MDVTIRTAVIADIQPIMDVSKSLLRKINYDELRTWMGVDPDGFFVAETNESQIVGTCCAIRLSPEEGFGGLFWVDEGFRKKGIGTKLGRTGLQHLGDRNVAIRTAKEMGDVCFAKYGFTYEGDKILFYECLERVPFPERRVEPGIRVVTLVEGQLTKIQSNQDTADEIDADLRAFTTEDIISKVEAYDRSLRHIDLSPVIREMFFWRSCKASIALSSGKVVGFGCLRPVVTGHWVVSPLYSDTESVAEVILTDLLHGFDFSQMSEGIWARFPEKNTACVRLLTKFGFKDTSFNFGTRFNKRLVNQDISKIYSYYSMSFCTE</sequence>